<dbReference type="InterPro" id="IPR035474">
    <property type="entry name" value="SIS_Kpsf"/>
</dbReference>
<keyword evidence="3 7" id="KW-0129">CBS domain</keyword>
<dbReference type="EMBL" id="LJVE01000006">
    <property type="protein sequence ID" value="KPL15755.1"/>
    <property type="molecule type" value="Genomic_DNA"/>
</dbReference>
<evidence type="ECO:0000256" key="1">
    <source>
        <dbReference type="ARBA" id="ARBA00008165"/>
    </source>
</evidence>
<accession>A0A0S8K3J4</accession>
<dbReference type="PANTHER" id="PTHR42745:SF1">
    <property type="entry name" value="ARABINOSE 5-PHOSPHATE ISOMERASE KDSD"/>
    <property type="match status" value="1"/>
</dbReference>
<evidence type="ECO:0000259" key="8">
    <source>
        <dbReference type="PROSITE" id="PS51371"/>
    </source>
</evidence>
<evidence type="ECO:0000259" key="9">
    <source>
        <dbReference type="PROSITE" id="PS51464"/>
    </source>
</evidence>
<evidence type="ECO:0000256" key="3">
    <source>
        <dbReference type="ARBA" id="ARBA00023122"/>
    </source>
</evidence>
<dbReference type="NCBIfam" id="TIGR00393">
    <property type="entry name" value="kpsF"/>
    <property type="match status" value="1"/>
</dbReference>
<comment type="similarity">
    <text evidence="1 4">Belongs to the SIS family. GutQ/KpsF subfamily.</text>
</comment>
<feature type="binding site" evidence="5">
    <location>
        <position position="82"/>
    </location>
    <ligand>
        <name>Zn(2+)</name>
        <dbReference type="ChEBI" id="CHEBI:29105"/>
    </ligand>
</feature>
<dbReference type="AlphaFoldDB" id="A0A0S8K3J4"/>
<dbReference type="GO" id="GO:1901135">
    <property type="term" value="P:carbohydrate derivative metabolic process"/>
    <property type="evidence" value="ECO:0007669"/>
    <property type="project" value="InterPro"/>
</dbReference>
<feature type="site" description="Catalytically relevant" evidence="6">
    <location>
        <position position="59"/>
    </location>
</feature>
<dbReference type="FunFam" id="3.40.50.10490:FF:000011">
    <property type="entry name" value="Arabinose 5-phosphate isomerase"/>
    <property type="match status" value="1"/>
</dbReference>
<comment type="caution">
    <text evidence="10">The sequence shown here is derived from an EMBL/GenBank/DDBJ whole genome shotgun (WGS) entry which is preliminary data.</text>
</comment>
<name>A0A0S8K3J4_UNCW3</name>
<dbReference type="InterPro" id="IPR000644">
    <property type="entry name" value="CBS_dom"/>
</dbReference>
<keyword evidence="5" id="KW-0479">Metal-binding</keyword>
<keyword evidence="2" id="KW-0677">Repeat</keyword>
<feature type="domain" description="CBS" evidence="8">
    <location>
        <begin position="277"/>
        <end position="330"/>
    </location>
</feature>
<dbReference type="InterPro" id="IPR050986">
    <property type="entry name" value="GutQ/KpsF_isomerases"/>
</dbReference>
<dbReference type="PROSITE" id="PS51464">
    <property type="entry name" value="SIS"/>
    <property type="match status" value="1"/>
</dbReference>
<evidence type="ECO:0000256" key="7">
    <source>
        <dbReference type="PROSITE-ProRule" id="PRU00703"/>
    </source>
</evidence>
<evidence type="ECO:0000256" key="2">
    <source>
        <dbReference type="ARBA" id="ARBA00022737"/>
    </source>
</evidence>
<dbReference type="PROSITE" id="PS51371">
    <property type="entry name" value="CBS"/>
    <property type="match status" value="2"/>
</dbReference>
<evidence type="ECO:0008006" key="12">
    <source>
        <dbReference type="Google" id="ProtNLM"/>
    </source>
</evidence>
<dbReference type="Pfam" id="PF01380">
    <property type="entry name" value="SIS"/>
    <property type="match status" value="1"/>
</dbReference>
<reference evidence="10 11" key="1">
    <citation type="journal article" date="2015" name="Microbiome">
        <title>Genomic resolution of linkages in carbon, nitrogen, and sulfur cycling among widespread estuary sediment bacteria.</title>
        <authorList>
            <person name="Baker B.J."/>
            <person name="Lazar C.S."/>
            <person name="Teske A.P."/>
            <person name="Dick G.J."/>
        </authorList>
    </citation>
    <scope>NUCLEOTIDE SEQUENCE [LARGE SCALE GENOMIC DNA]</scope>
    <source>
        <strain evidence="10">SM1_77</strain>
    </source>
</reference>
<proteinExistence type="inferred from homology"/>
<dbReference type="GO" id="GO:0046872">
    <property type="term" value="F:metal ion binding"/>
    <property type="evidence" value="ECO:0007669"/>
    <property type="project" value="UniProtKB-KW"/>
</dbReference>
<gene>
    <name evidence="10" type="ORF">AMJ74_00835</name>
</gene>
<dbReference type="PANTHER" id="PTHR42745">
    <property type="match status" value="1"/>
</dbReference>
<sequence length="330" mass="35272">MGAKMRNESLDCIAEIKHVIAQEVSALQGLGELVNENYRNAVQLLYSCRGKVIVSGIGKSGIIARKIASTMASTGTSSMFLHPAEALHGDLGMVSADDVLLVISKSGESMEVNEMLTVAHRIGAKVIAVTSNPQSTMVKISDVVLYTGNAEEACPLNLAPTCSTTVCLVLGDALAITLMKMRKFGIDEFALLHPGGRIGKRFLLKVSDVMLGGEKNPVISVTATVQDLLMTITEKQAGAVSVTDEGGRLIGLVTDYDIRLCLQSGGNPFEMSIREIMNPNPTSVRYDEKAYTALCLMQGRPKPITVLPILDEKARPVGMLRLQDLVAAGL</sequence>
<dbReference type="Pfam" id="PF00571">
    <property type="entry name" value="CBS"/>
    <property type="match status" value="2"/>
</dbReference>
<dbReference type="GO" id="GO:0005975">
    <property type="term" value="P:carbohydrate metabolic process"/>
    <property type="evidence" value="ECO:0007669"/>
    <property type="project" value="InterPro"/>
</dbReference>
<dbReference type="Gene3D" id="3.10.580.10">
    <property type="entry name" value="CBS-domain"/>
    <property type="match status" value="1"/>
</dbReference>
<dbReference type="Gene3D" id="3.40.50.10490">
    <property type="entry name" value="Glucose-6-phosphate isomerase like protein, domain 1"/>
    <property type="match status" value="1"/>
</dbReference>
<feature type="domain" description="CBS" evidence="8">
    <location>
        <begin position="210"/>
        <end position="269"/>
    </location>
</feature>
<evidence type="ECO:0000256" key="5">
    <source>
        <dbReference type="PIRSR" id="PIRSR004692-2"/>
    </source>
</evidence>
<dbReference type="PATRIC" id="fig|1703778.3.peg.697"/>
<dbReference type="InterPro" id="IPR046342">
    <property type="entry name" value="CBS_dom_sf"/>
</dbReference>
<dbReference type="InterPro" id="IPR046348">
    <property type="entry name" value="SIS_dom_sf"/>
</dbReference>
<evidence type="ECO:0000256" key="4">
    <source>
        <dbReference type="PIRNR" id="PIRNR004692"/>
    </source>
</evidence>
<feature type="site" description="Catalytically relevant" evidence="6">
    <location>
        <position position="193"/>
    </location>
</feature>
<organism evidence="10 11">
    <name type="scientific">candidate division WOR_3 bacterium SM1_77</name>
    <dbReference type="NCBI Taxonomy" id="1703778"/>
    <lineage>
        <taxon>Bacteria</taxon>
        <taxon>Bacteria division WOR-3</taxon>
    </lineage>
</organism>
<feature type="site" description="Catalytically relevant" evidence="6">
    <location>
        <position position="111"/>
    </location>
</feature>
<dbReference type="GO" id="GO:0019146">
    <property type="term" value="F:arabinose-5-phosphate isomerase activity"/>
    <property type="evidence" value="ECO:0007669"/>
    <property type="project" value="UniProtKB-ARBA"/>
</dbReference>
<dbReference type="InterPro" id="IPR001347">
    <property type="entry name" value="SIS_dom"/>
</dbReference>
<dbReference type="GO" id="GO:0097367">
    <property type="term" value="F:carbohydrate derivative binding"/>
    <property type="evidence" value="ECO:0007669"/>
    <property type="project" value="InterPro"/>
</dbReference>
<evidence type="ECO:0000256" key="6">
    <source>
        <dbReference type="PIRSR" id="PIRSR004692-3"/>
    </source>
</evidence>
<dbReference type="Proteomes" id="UP000050975">
    <property type="component" value="Unassembled WGS sequence"/>
</dbReference>
<dbReference type="SUPFAM" id="SSF53697">
    <property type="entry name" value="SIS domain"/>
    <property type="match status" value="1"/>
</dbReference>
<keyword evidence="5" id="KW-0862">Zinc</keyword>
<dbReference type="CDD" id="cd04604">
    <property type="entry name" value="CBS_pair_SIS_assoc"/>
    <property type="match status" value="1"/>
</dbReference>
<feature type="domain" description="SIS" evidence="9">
    <location>
        <begin position="41"/>
        <end position="184"/>
    </location>
</feature>
<protein>
    <recommendedName>
        <fullName evidence="12">D-arabinose 5-phosphate isomerase</fullName>
    </recommendedName>
</protein>
<evidence type="ECO:0000313" key="10">
    <source>
        <dbReference type="EMBL" id="KPL15755.1"/>
    </source>
</evidence>
<dbReference type="CDD" id="cd05014">
    <property type="entry name" value="SIS_Kpsf"/>
    <property type="match status" value="1"/>
</dbReference>
<evidence type="ECO:0000313" key="11">
    <source>
        <dbReference type="Proteomes" id="UP000050975"/>
    </source>
</evidence>
<dbReference type="PIRSF" id="PIRSF004692">
    <property type="entry name" value="KdsD_KpsF"/>
    <property type="match status" value="1"/>
</dbReference>
<feature type="site" description="Catalytically relevant" evidence="6">
    <location>
        <position position="152"/>
    </location>
</feature>
<dbReference type="InterPro" id="IPR004800">
    <property type="entry name" value="KdsD/KpsF-type"/>
</dbReference>